<feature type="domain" description="PTS EIIA type-2" evidence="1">
    <location>
        <begin position="4"/>
        <end position="152"/>
    </location>
</feature>
<accession>A0A0X8JFA3</accession>
<dbReference type="EMBL" id="CP014228">
    <property type="protein sequence ID" value="AMD87373.1"/>
    <property type="molecule type" value="Genomic_DNA"/>
</dbReference>
<dbReference type="OrthoDB" id="3192919at2"/>
<keyword evidence="2" id="KW-0813">Transport</keyword>
<dbReference type="Gene3D" id="3.40.930.10">
    <property type="entry name" value="Mannitol-specific EII, Chain A"/>
    <property type="match status" value="1"/>
</dbReference>
<gene>
    <name evidence="2" type="ORF">AXF14_07015</name>
</gene>
<dbReference type="RefSeq" id="WP_067941979.1">
    <property type="nucleotide sequence ID" value="NZ_CP014228.1"/>
</dbReference>
<dbReference type="KEGG" id="ard:AXF14_07015"/>
<dbReference type="InterPro" id="IPR016152">
    <property type="entry name" value="PTrfase/Anion_transptr"/>
</dbReference>
<reference evidence="3" key="1">
    <citation type="submission" date="2016-02" db="EMBL/GenBank/DDBJ databases">
        <authorList>
            <person name="Holder M.E."/>
            <person name="Ajami N.J."/>
            <person name="Petrosino J.F."/>
        </authorList>
    </citation>
    <scope>NUCLEOTIDE SEQUENCE [LARGE SCALE GENOMIC DNA]</scope>
    <source>
        <strain evidence="3">CCUG 36733</strain>
    </source>
</reference>
<name>A0A0X8JFA3_ACTRD</name>
<dbReference type="InterPro" id="IPR002178">
    <property type="entry name" value="PTS_EIIA_type-2_dom"/>
</dbReference>
<protein>
    <submittedName>
        <fullName evidence="2">PTS sugar transporter subunit IIA</fullName>
    </submittedName>
</protein>
<dbReference type="AlphaFoldDB" id="A0A0X8JFA3"/>
<keyword evidence="3" id="KW-1185">Reference proteome</keyword>
<organism evidence="2 3">
    <name type="scientific">Actinomyces radicidentis</name>
    <dbReference type="NCBI Taxonomy" id="111015"/>
    <lineage>
        <taxon>Bacteria</taxon>
        <taxon>Bacillati</taxon>
        <taxon>Actinomycetota</taxon>
        <taxon>Actinomycetes</taxon>
        <taxon>Actinomycetales</taxon>
        <taxon>Actinomycetaceae</taxon>
        <taxon>Actinomyces</taxon>
    </lineage>
</organism>
<dbReference type="InterPro" id="IPR051541">
    <property type="entry name" value="PTS_SugarTrans_NitroReg"/>
</dbReference>
<dbReference type="STRING" id="111015.AXF14_07015"/>
<dbReference type="SUPFAM" id="SSF55804">
    <property type="entry name" value="Phoshotransferase/anion transport protein"/>
    <property type="match status" value="1"/>
</dbReference>
<dbReference type="PROSITE" id="PS51094">
    <property type="entry name" value="PTS_EIIA_TYPE_2"/>
    <property type="match status" value="1"/>
</dbReference>
<evidence type="ECO:0000313" key="2">
    <source>
        <dbReference type="EMBL" id="AMD87373.1"/>
    </source>
</evidence>
<proteinExistence type="predicted"/>
<evidence type="ECO:0000313" key="3">
    <source>
        <dbReference type="Proteomes" id="UP000065220"/>
    </source>
</evidence>
<sequence>MQKDLLKRDLIQLDWNVEDQEDFFNRMVEKLRASGYVEDTFLDAIKAREEIYPTALPTQPEAIAIPHSDAIHVIEPFIASTRLAKPVLWHEMANNDETHPVRFIFMLGFKKEDGHVELLQILLENFQDPSFMERLDQARTENEYFDALITMSGLES</sequence>
<dbReference type="Proteomes" id="UP000065220">
    <property type="component" value="Chromosome"/>
</dbReference>
<evidence type="ECO:0000259" key="1">
    <source>
        <dbReference type="PROSITE" id="PS51094"/>
    </source>
</evidence>
<keyword evidence="2" id="KW-0762">Sugar transport</keyword>
<dbReference type="PANTHER" id="PTHR47738:SF3">
    <property type="entry name" value="PHOSPHOTRANSFERASE SYSTEM MANNITOL_FRUCTOSE-SPECIFIC IIA DOMAIN CONTAINING PROTEIN"/>
    <property type="match status" value="1"/>
</dbReference>
<dbReference type="Pfam" id="PF00359">
    <property type="entry name" value="PTS_EIIA_2"/>
    <property type="match status" value="1"/>
</dbReference>
<dbReference type="PANTHER" id="PTHR47738">
    <property type="entry name" value="PTS SYSTEM FRUCTOSE-LIKE EIIA COMPONENT-RELATED"/>
    <property type="match status" value="1"/>
</dbReference>
<dbReference type="CDD" id="cd00211">
    <property type="entry name" value="PTS_IIA_fru"/>
    <property type="match status" value="1"/>
</dbReference>